<dbReference type="RefSeq" id="XP_064708162.1">
    <property type="nucleotide sequence ID" value="XM_064856262.1"/>
</dbReference>
<feature type="compositionally biased region" description="Polar residues" evidence="1">
    <location>
        <begin position="69"/>
        <end position="83"/>
    </location>
</feature>
<feature type="compositionally biased region" description="Polar residues" evidence="1">
    <location>
        <begin position="1"/>
        <end position="21"/>
    </location>
</feature>
<evidence type="ECO:0000313" key="3">
    <source>
        <dbReference type="Proteomes" id="UP001358417"/>
    </source>
</evidence>
<name>A0AAV9NF86_9EURO</name>
<organism evidence="2 3">
    <name type="scientific">Exophiala bonariae</name>
    <dbReference type="NCBI Taxonomy" id="1690606"/>
    <lineage>
        <taxon>Eukaryota</taxon>
        <taxon>Fungi</taxon>
        <taxon>Dikarya</taxon>
        <taxon>Ascomycota</taxon>
        <taxon>Pezizomycotina</taxon>
        <taxon>Eurotiomycetes</taxon>
        <taxon>Chaetothyriomycetidae</taxon>
        <taxon>Chaetothyriales</taxon>
        <taxon>Herpotrichiellaceae</taxon>
        <taxon>Exophiala</taxon>
    </lineage>
</organism>
<feature type="region of interest" description="Disordered" evidence="1">
    <location>
        <begin position="1"/>
        <end position="119"/>
    </location>
</feature>
<reference evidence="2 3" key="1">
    <citation type="submission" date="2023-08" db="EMBL/GenBank/DDBJ databases">
        <title>Black Yeasts Isolated from many extreme environments.</title>
        <authorList>
            <person name="Coleine C."/>
            <person name="Stajich J.E."/>
            <person name="Selbmann L."/>
        </authorList>
    </citation>
    <scope>NUCLEOTIDE SEQUENCE [LARGE SCALE GENOMIC DNA]</scope>
    <source>
        <strain evidence="2 3">CCFEE 5792</strain>
    </source>
</reference>
<feature type="compositionally biased region" description="Basic residues" evidence="1">
    <location>
        <begin position="35"/>
        <end position="44"/>
    </location>
</feature>
<gene>
    <name evidence="2" type="ORF">LTR84_012745</name>
</gene>
<evidence type="ECO:0000313" key="2">
    <source>
        <dbReference type="EMBL" id="KAK5056192.1"/>
    </source>
</evidence>
<protein>
    <recommendedName>
        <fullName evidence="4">Extracellular mutant protein 11 C-terminal domain-containing protein</fullName>
    </recommendedName>
</protein>
<accession>A0AAV9NF86</accession>
<keyword evidence="3" id="KW-1185">Reference proteome</keyword>
<proteinExistence type="predicted"/>
<dbReference type="EMBL" id="JAVRRD010000008">
    <property type="protein sequence ID" value="KAK5056192.1"/>
    <property type="molecule type" value="Genomic_DNA"/>
</dbReference>
<evidence type="ECO:0008006" key="4">
    <source>
        <dbReference type="Google" id="ProtNLM"/>
    </source>
</evidence>
<sequence length="248" mass="28156">MNSDSALNQSLPTNEGQQSETPILDVAPSTNQSQRPRHNSSARKRTNDEIYGPVQTPVKSPKTARFDKSNISGGMSEPASQPSDGKLVSGQVVQTSLVEEERKPAQKAVPVSSLSDKPSHSFVQDIKDYQQELELEFQTFERSLEERDPSTDLEDLDWNDLEERYKNEIQPHMDSEQEIMIEFGSRFQQFMLYMQVCNDQESERAIKRLRTRIAVVQNSEQSLAQKQEHHTKVLEAFQSAMALLGKLS</sequence>
<dbReference type="Proteomes" id="UP001358417">
    <property type="component" value="Unassembled WGS sequence"/>
</dbReference>
<evidence type="ECO:0000256" key="1">
    <source>
        <dbReference type="SAM" id="MobiDB-lite"/>
    </source>
</evidence>
<comment type="caution">
    <text evidence="2">The sequence shown here is derived from an EMBL/GenBank/DDBJ whole genome shotgun (WGS) entry which is preliminary data.</text>
</comment>
<dbReference type="GeneID" id="89980887"/>
<dbReference type="AlphaFoldDB" id="A0AAV9NF86"/>